<gene>
    <name evidence="2" type="ORF">A3E61_02055</name>
</gene>
<dbReference type="SMART" id="SM00460">
    <property type="entry name" value="TGc"/>
    <property type="match status" value="1"/>
</dbReference>
<sequence>MFKYLKKILGGDYSLRSYKVSYSVTLKNLSDLPNSVFVALPTPLRSDYQSIKSEPVFSGGYKKIHEGRFSNELVLWQETLGRKAERSWTESFEVLVRSRRVEIPTSATLTDYKNRESIHLLPGKHLNGQDERIHKLAKSILGGETNLKIVLKKIYEYVVNNLKYGNPIDDLYSFEEALSGKPVDCGGFDSLLGSLYMSLGIPARIVSGFWAGEMEVQAHKKMHAWLEILLPNDVWFPLDPSVDYLRRQGRTKKSGGFGEVGSDRIAFSVGSDIPLRIGDTEKTYDIFQHPIVVAQHGEHSIKISSVFSVKR</sequence>
<organism evidence="2 3">
    <name type="scientific">Candidatus Colwellbacteria bacterium RIFCSPHIGHO2_12_FULL_43_12</name>
    <dbReference type="NCBI Taxonomy" id="1797688"/>
    <lineage>
        <taxon>Bacteria</taxon>
        <taxon>Candidatus Colwelliibacteriota</taxon>
    </lineage>
</organism>
<evidence type="ECO:0000259" key="1">
    <source>
        <dbReference type="SMART" id="SM00460"/>
    </source>
</evidence>
<comment type="caution">
    <text evidence="2">The sequence shown here is derived from an EMBL/GenBank/DDBJ whole genome shotgun (WGS) entry which is preliminary data.</text>
</comment>
<dbReference type="Pfam" id="PF01841">
    <property type="entry name" value="Transglut_core"/>
    <property type="match status" value="1"/>
</dbReference>
<dbReference type="Gene3D" id="3.10.620.30">
    <property type="match status" value="1"/>
</dbReference>
<reference evidence="2 3" key="1">
    <citation type="journal article" date="2016" name="Nat. Commun.">
        <title>Thousands of microbial genomes shed light on interconnected biogeochemical processes in an aquifer system.</title>
        <authorList>
            <person name="Anantharaman K."/>
            <person name="Brown C.T."/>
            <person name="Hug L.A."/>
            <person name="Sharon I."/>
            <person name="Castelle C.J."/>
            <person name="Probst A.J."/>
            <person name="Thomas B.C."/>
            <person name="Singh A."/>
            <person name="Wilkins M.J."/>
            <person name="Karaoz U."/>
            <person name="Brodie E.L."/>
            <person name="Williams K.H."/>
            <person name="Hubbard S.S."/>
            <person name="Banfield J.F."/>
        </authorList>
    </citation>
    <scope>NUCLEOTIDE SEQUENCE [LARGE SCALE GENOMIC DNA]</scope>
</reference>
<feature type="domain" description="Transglutaminase-like" evidence="1">
    <location>
        <begin position="177"/>
        <end position="242"/>
    </location>
</feature>
<proteinExistence type="predicted"/>
<dbReference type="SUPFAM" id="SSF54001">
    <property type="entry name" value="Cysteine proteinases"/>
    <property type="match status" value="1"/>
</dbReference>
<accession>A0A1G1Z518</accession>
<dbReference type="Proteomes" id="UP000178259">
    <property type="component" value="Unassembled WGS sequence"/>
</dbReference>
<dbReference type="AlphaFoldDB" id="A0A1G1Z518"/>
<evidence type="ECO:0000313" key="2">
    <source>
        <dbReference type="EMBL" id="OGY59010.1"/>
    </source>
</evidence>
<dbReference type="EMBL" id="MHIW01000005">
    <property type="protein sequence ID" value="OGY59010.1"/>
    <property type="molecule type" value="Genomic_DNA"/>
</dbReference>
<evidence type="ECO:0000313" key="3">
    <source>
        <dbReference type="Proteomes" id="UP000178259"/>
    </source>
</evidence>
<dbReference type="InterPro" id="IPR002931">
    <property type="entry name" value="Transglutaminase-like"/>
</dbReference>
<protein>
    <recommendedName>
        <fullName evidence="1">Transglutaminase-like domain-containing protein</fullName>
    </recommendedName>
</protein>
<dbReference type="PANTHER" id="PTHR38339:SF1">
    <property type="entry name" value="TRANSGLUTAMINASE-LIKE DOMAIN-CONTAINING PROTEIN"/>
    <property type="match status" value="1"/>
</dbReference>
<dbReference type="InterPro" id="IPR038765">
    <property type="entry name" value="Papain-like_cys_pep_sf"/>
</dbReference>
<dbReference type="PANTHER" id="PTHR38339">
    <property type="entry name" value="TRANSGLUTAMINASE DOMAIN PROTEIN"/>
    <property type="match status" value="1"/>
</dbReference>
<name>A0A1G1Z518_9BACT</name>